<dbReference type="AlphaFoldDB" id="A0AAV4WRI9"/>
<keyword evidence="2" id="KW-1185">Reference proteome</keyword>
<comment type="caution">
    <text evidence="1">The sequence shown here is derived from an EMBL/GenBank/DDBJ whole genome shotgun (WGS) entry which is preliminary data.</text>
</comment>
<reference evidence="1 2" key="1">
    <citation type="submission" date="2021-06" db="EMBL/GenBank/DDBJ databases">
        <title>Caerostris extrusa draft genome.</title>
        <authorList>
            <person name="Kono N."/>
            <person name="Arakawa K."/>
        </authorList>
    </citation>
    <scope>NUCLEOTIDE SEQUENCE [LARGE SCALE GENOMIC DNA]</scope>
</reference>
<evidence type="ECO:0000313" key="2">
    <source>
        <dbReference type="Proteomes" id="UP001054945"/>
    </source>
</evidence>
<dbReference type="Proteomes" id="UP001054945">
    <property type="component" value="Unassembled WGS sequence"/>
</dbReference>
<organism evidence="1 2">
    <name type="scientific">Caerostris extrusa</name>
    <name type="common">Bark spider</name>
    <name type="synonym">Caerostris bankana</name>
    <dbReference type="NCBI Taxonomy" id="172846"/>
    <lineage>
        <taxon>Eukaryota</taxon>
        <taxon>Metazoa</taxon>
        <taxon>Ecdysozoa</taxon>
        <taxon>Arthropoda</taxon>
        <taxon>Chelicerata</taxon>
        <taxon>Arachnida</taxon>
        <taxon>Araneae</taxon>
        <taxon>Araneomorphae</taxon>
        <taxon>Entelegynae</taxon>
        <taxon>Araneoidea</taxon>
        <taxon>Araneidae</taxon>
        <taxon>Caerostris</taxon>
    </lineage>
</organism>
<dbReference type="EMBL" id="BPLR01016659">
    <property type="protein sequence ID" value="GIY85462.1"/>
    <property type="molecule type" value="Genomic_DNA"/>
</dbReference>
<accession>A0AAV4WRI9</accession>
<protein>
    <submittedName>
        <fullName evidence="1">Uncharacterized protein</fullName>
    </submittedName>
</protein>
<proteinExistence type="predicted"/>
<sequence length="80" mass="9409">MNWRKIIFIKSYFIEAISSEKEKSFFYLKENPMFGLHTSVNAYECVVSANLFCLWCCRDWRQFHLPCPPPPGGQCQLEPS</sequence>
<evidence type="ECO:0000313" key="1">
    <source>
        <dbReference type="EMBL" id="GIY85462.1"/>
    </source>
</evidence>
<gene>
    <name evidence="1" type="ORF">CEXT_199121</name>
</gene>
<name>A0AAV4WRI9_CAEEX</name>